<accession>A0A072VAU7</accession>
<name>A0A072VAU7_MEDTR</name>
<protein>
    <submittedName>
        <fullName evidence="1 2">Uncharacterized protein</fullName>
    </submittedName>
</protein>
<dbReference type="AlphaFoldDB" id="A0A072VAU7"/>
<dbReference type="Proteomes" id="UP000002051">
    <property type="component" value="Chromosome 2"/>
</dbReference>
<sequence length="156" mass="18279">MTRRRWEDDGAAWEWRRRLLAWEEKLVIECSSLMCAIVLQDHVIDRWCWTLDPINGYSVKGTYQFLTLPDTSMERGLYDAAWLKQVSLKGLSVAWYLFHLSRLCQCSSTSVWSHGRVTAIYTFLFQSDLACLRVDCLEGNKQHDLKRQSRRLGTTI</sequence>
<gene>
    <name evidence="1" type="ordered locus">MTR_2g084255</name>
</gene>
<keyword evidence="3" id="KW-1185">Reference proteome</keyword>
<dbReference type="EnsemblPlants" id="KEH38872">
    <property type="protein sequence ID" value="KEH38872"/>
    <property type="gene ID" value="MTR_2g084255"/>
</dbReference>
<evidence type="ECO:0000313" key="2">
    <source>
        <dbReference type="EnsemblPlants" id="KEH38872"/>
    </source>
</evidence>
<reference evidence="1 3" key="2">
    <citation type="journal article" date="2014" name="BMC Genomics">
        <title>An improved genome release (version Mt4.0) for the model legume Medicago truncatula.</title>
        <authorList>
            <person name="Tang H."/>
            <person name="Krishnakumar V."/>
            <person name="Bidwell S."/>
            <person name="Rosen B."/>
            <person name="Chan A."/>
            <person name="Zhou S."/>
            <person name="Gentzbittel L."/>
            <person name="Childs K.L."/>
            <person name="Yandell M."/>
            <person name="Gundlach H."/>
            <person name="Mayer K.F."/>
            <person name="Schwartz D.C."/>
            <person name="Town C.D."/>
        </authorList>
    </citation>
    <scope>GENOME REANNOTATION</scope>
    <source>
        <strain evidence="1">A17</strain>
        <strain evidence="2 3">cv. Jemalong A17</strain>
    </source>
</reference>
<dbReference type="EMBL" id="CM001218">
    <property type="protein sequence ID" value="KEH38872.1"/>
    <property type="molecule type" value="Genomic_DNA"/>
</dbReference>
<dbReference type="HOGENOM" id="CLU_1689339_0_0_1"/>
<organism evidence="1 3">
    <name type="scientific">Medicago truncatula</name>
    <name type="common">Barrel medic</name>
    <name type="synonym">Medicago tribuloides</name>
    <dbReference type="NCBI Taxonomy" id="3880"/>
    <lineage>
        <taxon>Eukaryota</taxon>
        <taxon>Viridiplantae</taxon>
        <taxon>Streptophyta</taxon>
        <taxon>Embryophyta</taxon>
        <taxon>Tracheophyta</taxon>
        <taxon>Spermatophyta</taxon>
        <taxon>Magnoliopsida</taxon>
        <taxon>eudicotyledons</taxon>
        <taxon>Gunneridae</taxon>
        <taxon>Pentapetalae</taxon>
        <taxon>rosids</taxon>
        <taxon>fabids</taxon>
        <taxon>Fabales</taxon>
        <taxon>Fabaceae</taxon>
        <taxon>Papilionoideae</taxon>
        <taxon>50 kb inversion clade</taxon>
        <taxon>NPAAA clade</taxon>
        <taxon>Hologalegina</taxon>
        <taxon>IRL clade</taxon>
        <taxon>Trifolieae</taxon>
        <taxon>Medicago</taxon>
    </lineage>
</organism>
<reference evidence="2" key="3">
    <citation type="submission" date="2015-04" db="UniProtKB">
        <authorList>
            <consortium name="EnsemblPlants"/>
        </authorList>
    </citation>
    <scope>IDENTIFICATION</scope>
    <source>
        <strain evidence="2">cv. Jemalong A17</strain>
    </source>
</reference>
<dbReference type="PANTHER" id="PTHR36617:SF5">
    <property type="entry name" value="OS05G0421675 PROTEIN"/>
    <property type="match status" value="1"/>
</dbReference>
<dbReference type="PANTHER" id="PTHR36617">
    <property type="entry name" value="PROTEIN, PUTATIVE-RELATED"/>
    <property type="match status" value="1"/>
</dbReference>
<reference evidence="1 3" key="1">
    <citation type="journal article" date="2011" name="Nature">
        <title>The Medicago genome provides insight into the evolution of rhizobial symbioses.</title>
        <authorList>
            <person name="Young N.D."/>
            <person name="Debelle F."/>
            <person name="Oldroyd G.E."/>
            <person name="Geurts R."/>
            <person name="Cannon S.B."/>
            <person name="Udvardi M.K."/>
            <person name="Benedito V.A."/>
            <person name="Mayer K.F."/>
            <person name="Gouzy J."/>
            <person name="Schoof H."/>
            <person name="Van de Peer Y."/>
            <person name="Proost S."/>
            <person name="Cook D.R."/>
            <person name="Meyers B.C."/>
            <person name="Spannagl M."/>
            <person name="Cheung F."/>
            <person name="De Mita S."/>
            <person name="Krishnakumar V."/>
            <person name="Gundlach H."/>
            <person name="Zhou S."/>
            <person name="Mudge J."/>
            <person name="Bharti A.K."/>
            <person name="Murray J.D."/>
            <person name="Naoumkina M.A."/>
            <person name="Rosen B."/>
            <person name="Silverstein K.A."/>
            <person name="Tang H."/>
            <person name="Rombauts S."/>
            <person name="Zhao P.X."/>
            <person name="Zhou P."/>
            <person name="Barbe V."/>
            <person name="Bardou P."/>
            <person name="Bechner M."/>
            <person name="Bellec A."/>
            <person name="Berger A."/>
            <person name="Berges H."/>
            <person name="Bidwell S."/>
            <person name="Bisseling T."/>
            <person name="Choisne N."/>
            <person name="Couloux A."/>
            <person name="Denny R."/>
            <person name="Deshpande S."/>
            <person name="Dai X."/>
            <person name="Doyle J.J."/>
            <person name="Dudez A.M."/>
            <person name="Farmer A.D."/>
            <person name="Fouteau S."/>
            <person name="Franken C."/>
            <person name="Gibelin C."/>
            <person name="Gish J."/>
            <person name="Goldstein S."/>
            <person name="Gonzalez A.J."/>
            <person name="Green P.J."/>
            <person name="Hallab A."/>
            <person name="Hartog M."/>
            <person name="Hua A."/>
            <person name="Humphray S.J."/>
            <person name="Jeong D.H."/>
            <person name="Jing Y."/>
            <person name="Jocker A."/>
            <person name="Kenton S.M."/>
            <person name="Kim D.J."/>
            <person name="Klee K."/>
            <person name="Lai H."/>
            <person name="Lang C."/>
            <person name="Lin S."/>
            <person name="Macmil S.L."/>
            <person name="Magdelenat G."/>
            <person name="Matthews L."/>
            <person name="McCorrison J."/>
            <person name="Monaghan E.L."/>
            <person name="Mun J.H."/>
            <person name="Najar F.Z."/>
            <person name="Nicholson C."/>
            <person name="Noirot C."/>
            <person name="O'Bleness M."/>
            <person name="Paule C.R."/>
            <person name="Poulain J."/>
            <person name="Prion F."/>
            <person name="Qin B."/>
            <person name="Qu C."/>
            <person name="Retzel E.F."/>
            <person name="Riddle C."/>
            <person name="Sallet E."/>
            <person name="Samain S."/>
            <person name="Samson N."/>
            <person name="Sanders I."/>
            <person name="Saurat O."/>
            <person name="Scarpelli C."/>
            <person name="Schiex T."/>
            <person name="Segurens B."/>
            <person name="Severin A.J."/>
            <person name="Sherrier D.J."/>
            <person name="Shi R."/>
            <person name="Sims S."/>
            <person name="Singer S.R."/>
            <person name="Sinharoy S."/>
            <person name="Sterck L."/>
            <person name="Viollet A."/>
            <person name="Wang B.B."/>
            <person name="Wang K."/>
            <person name="Wang M."/>
            <person name="Wang X."/>
            <person name="Warfsmann J."/>
            <person name="Weissenbach J."/>
            <person name="White D.D."/>
            <person name="White J.D."/>
            <person name="Wiley G.B."/>
            <person name="Wincker P."/>
            <person name="Xing Y."/>
            <person name="Yang L."/>
            <person name="Yao Z."/>
            <person name="Ying F."/>
            <person name="Zhai J."/>
            <person name="Zhou L."/>
            <person name="Zuber A."/>
            <person name="Denarie J."/>
            <person name="Dixon R.A."/>
            <person name="May G.D."/>
            <person name="Schwartz D.C."/>
            <person name="Rogers J."/>
            <person name="Quetier F."/>
            <person name="Town C.D."/>
            <person name="Roe B.A."/>
        </authorList>
    </citation>
    <scope>NUCLEOTIDE SEQUENCE [LARGE SCALE GENOMIC DNA]</scope>
    <source>
        <strain evidence="1">A17</strain>
        <strain evidence="2 3">cv. Jemalong A17</strain>
    </source>
</reference>
<proteinExistence type="predicted"/>
<evidence type="ECO:0000313" key="3">
    <source>
        <dbReference type="Proteomes" id="UP000002051"/>
    </source>
</evidence>
<evidence type="ECO:0000313" key="1">
    <source>
        <dbReference type="EMBL" id="KEH38872.1"/>
    </source>
</evidence>